<gene>
    <name evidence="1" type="ORF">J1C56_11920</name>
</gene>
<dbReference type="RefSeq" id="WP_214389315.1">
    <property type="nucleotide sequence ID" value="NZ_JAFLWW010000003.1"/>
</dbReference>
<reference evidence="1" key="1">
    <citation type="journal article" date="2021" name="Microorganisms">
        <title>Phylogenomic Reconstruction and Metabolic Potential of the Genus Aminobacter.</title>
        <authorList>
            <person name="Artuso I."/>
            <person name="Turrini P."/>
            <person name="Pirolo M."/>
            <person name="Lugli G.A."/>
            <person name="Ventura M."/>
            <person name="Visca P."/>
        </authorList>
    </citation>
    <scope>NUCLEOTIDE SEQUENCE</scope>
    <source>
        <strain evidence="1">LMG 26462</strain>
    </source>
</reference>
<comment type="caution">
    <text evidence="1">The sequence shown here is derived from an EMBL/GenBank/DDBJ whole genome shotgun (WGS) entry which is preliminary data.</text>
</comment>
<accession>A0A9X1AAU7</accession>
<proteinExistence type="predicted"/>
<dbReference type="AlphaFoldDB" id="A0A9X1AAU7"/>
<keyword evidence="2" id="KW-1185">Reference proteome</keyword>
<name>A0A9X1AAU7_9HYPH</name>
<organism evidence="1 2">
    <name type="scientific">Aminobacter anthyllidis</name>
    <dbReference type="NCBI Taxonomy" id="1035067"/>
    <lineage>
        <taxon>Bacteria</taxon>
        <taxon>Pseudomonadati</taxon>
        <taxon>Pseudomonadota</taxon>
        <taxon>Alphaproteobacteria</taxon>
        <taxon>Hyphomicrobiales</taxon>
        <taxon>Phyllobacteriaceae</taxon>
        <taxon>Aminobacter</taxon>
    </lineage>
</organism>
<sequence length="113" mass="12588">MGEGTRIGDHETANFGRRSIAFQSSNGLYSVEIDESNQDEIFVLFDGQQLKWHVFVKSVQDGVFSLQGMTGGIGDPYQDGGDWFELILSSAAVLRYWGNQVLVHEDDEVMPEA</sequence>
<protein>
    <submittedName>
        <fullName evidence="1">Uncharacterized protein</fullName>
    </submittedName>
</protein>
<reference evidence="1" key="2">
    <citation type="submission" date="2021-03" db="EMBL/GenBank/DDBJ databases">
        <authorList>
            <person name="Artuso I."/>
            <person name="Turrini P."/>
            <person name="Pirolo M."/>
            <person name="Lugli G.A."/>
            <person name="Ventura M."/>
            <person name="Visca P."/>
        </authorList>
    </citation>
    <scope>NUCLEOTIDE SEQUENCE</scope>
    <source>
        <strain evidence="1">LMG 26462</strain>
    </source>
</reference>
<evidence type="ECO:0000313" key="2">
    <source>
        <dbReference type="Proteomes" id="UP001138921"/>
    </source>
</evidence>
<evidence type="ECO:0000313" key="1">
    <source>
        <dbReference type="EMBL" id="MBT1156298.1"/>
    </source>
</evidence>
<dbReference type="EMBL" id="JAFLWW010000003">
    <property type="protein sequence ID" value="MBT1156298.1"/>
    <property type="molecule type" value="Genomic_DNA"/>
</dbReference>
<dbReference type="Proteomes" id="UP001138921">
    <property type="component" value="Unassembled WGS sequence"/>
</dbReference>